<evidence type="ECO:0000313" key="10">
    <source>
        <dbReference type="ZFIN" id="ZDB-GENE-060113-3"/>
    </source>
</evidence>
<dbReference type="OrthoDB" id="9905973at2759"/>
<dbReference type="Pfam" id="PF14998">
    <property type="entry name" value="Ripply"/>
    <property type="match status" value="1"/>
</dbReference>
<dbReference type="GeneID" id="654448"/>
<dbReference type="PANTHER" id="PTHR16770">
    <property type="entry name" value="PROTEIN RIPPLY-LIKE"/>
    <property type="match status" value="1"/>
</dbReference>
<dbReference type="CTD" id="53820"/>
<dbReference type="KEGG" id="dre:654448"/>
<keyword evidence="3" id="KW-0217">Developmental protein</keyword>
<reference evidence="9" key="1">
    <citation type="submission" date="2008-04" db="EMBL/GenBank/DDBJ databases">
        <authorList>
            <consortium name="NIH - Zebrafish Gene Collection (ZGC) project"/>
        </authorList>
    </citation>
    <scope>NUCLEOTIDE SEQUENCE [LARGE SCALE MRNA]</scope>
    <source>
        <tissue evidence="9">PCR rescue</tissue>
    </source>
</reference>
<feature type="compositionally biased region" description="Acidic residues" evidence="8">
    <location>
        <begin position="87"/>
        <end position="99"/>
    </location>
</feature>
<organism evidence="9">
    <name type="scientific">Danio rerio</name>
    <name type="common">Zebrafish</name>
    <name type="synonym">Brachydanio rerio</name>
    <dbReference type="NCBI Taxonomy" id="7955"/>
    <lineage>
        <taxon>Eukaryota</taxon>
        <taxon>Metazoa</taxon>
        <taxon>Chordata</taxon>
        <taxon>Craniata</taxon>
        <taxon>Vertebrata</taxon>
        <taxon>Euteleostomi</taxon>
        <taxon>Actinopterygii</taxon>
        <taxon>Neopterygii</taxon>
        <taxon>Teleostei</taxon>
        <taxon>Ostariophysi</taxon>
        <taxon>Cypriniformes</taxon>
        <taxon>Danionidae</taxon>
        <taxon>Danioninae</taxon>
        <taxon>Danio</taxon>
    </lineage>
</organism>
<evidence type="ECO:0000256" key="1">
    <source>
        <dbReference type="ARBA" id="ARBA00004123"/>
    </source>
</evidence>
<evidence type="ECO:0000256" key="3">
    <source>
        <dbReference type="ARBA" id="ARBA00022473"/>
    </source>
</evidence>
<evidence type="ECO:0000256" key="2">
    <source>
        <dbReference type="ARBA" id="ARBA00006944"/>
    </source>
</evidence>
<gene>
    <name evidence="9 10" type="primary">ripply3</name>
</gene>
<name>B2GSE0_DANRE</name>
<evidence type="ECO:0000313" key="9">
    <source>
        <dbReference type="EMBL" id="AAI65483.1"/>
    </source>
</evidence>
<dbReference type="RefSeq" id="NP_001034199.3">
    <property type="nucleotide sequence ID" value="NM_001039110.3"/>
</dbReference>
<evidence type="ECO:0000256" key="4">
    <source>
        <dbReference type="ARBA" id="ARBA00023015"/>
    </source>
</evidence>
<keyword evidence="6" id="KW-0539">Nucleus</keyword>
<evidence type="ECO:0000256" key="8">
    <source>
        <dbReference type="SAM" id="MobiDB-lite"/>
    </source>
</evidence>
<dbReference type="PANTHER" id="PTHR16770:SF4">
    <property type="entry name" value="PROTEIN RIPPLY3"/>
    <property type="match status" value="1"/>
</dbReference>
<dbReference type="AlphaFoldDB" id="B2GSE0"/>
<evidence type="ECO:0000256" key="7">
    <source>
        <dbReference type="ARBA" id="ARBA00040827"/>
    </source>
</evidence>
<dbReference type="InterPro" id="IPR028127">
    <property type="entry name" value="Ripply_fam"/>
</dbReference>
<dbReference type="GO" id="GO:0005634">
    <property type="term" value="C:nucleus"/>
    <property type="evidence" value="ECO:0007669"/>
    <property type="project" value="UniProtKB-SubCell"/>
</dbReference>
<comment type="similarity">
    <text evidence="2">Belongs to the ripply family.</text>
</comment>
<dbReference type="EMBL" id="BC165483">
    <property type="protein sequence ID" value="AAI65483.1"/>
    <property type="molecule type" value="mRNA"/>
</dbReference>
<protein>
    <recommendedName>
        <fullName evidence="7">Protein ripply3</fullName>
    </recommendedName>
</protein>
<keyword evidence="5" id="KW-0804">Transcription</keyword>
<keyword evidence="4" id="KW-0805">Transcription regulation</keyword>
<evidence type="ECO:0000256" key="5">
    <source>
        <dbReference type="ARBA" id="ARBA00023163"/>
    </source>
</evidence>
<dbReference type="GO" id="GO:0003714">
    <property type="term" value="F:transcription corepressor activity"/>
    <property type="evidence" value="ECO:0000266"/>
    <property type="project" value="ZFIN"/>
</dbReference>
<accession>B2GSE0</accession>
<dbReference type="AGR" id="ZFIN:ZDB-GENE-060113-3"/>
<comment type="subcellular location">
    <subcellularLocation>
        <location evidence="1">Nucleus</location>
    </subcellularLocation>
</comment>
<evidence type="ECO:0000256" key="6">
    <source>
        <dbReference type="ARBA" id="ARBA00023242"/>
    </source>
</evidence>
<proteinExistence type="evidence at transcript level"/>
<dbReference type="GO" id="GO:0003139">
    <property type="term" value="P:secondary heart field specification"/>
    <property type="evidence" value="ECO:0000315"/>
    <property type="project" value="ZFIN"/>
</dbReference>
<dbReference type="ZFIN" id="ZDB-GENE-060113-3">
    <property type="gene designation" value="ripply3"/>
</dbReference>
<sequence>MLPVCVDADQALRCSVLWRPWSLSATEARGHKTLAGGVRSARPSGGVFHHPVRLFLPRSRMQEYLSRLGSSVLASFPVQATLHFYNDEDSSSEEEEDEEHANTRCRLWRP</sequence>
<feature type="region of interest" description="Disordered" evidence="8">
    <location>
        <begin position="87"/>
        <end position="110"/>
    </location>
</feature>